<evidence type="ECO:0000256" key="2">
    <source>
        <dbReference type="ARBA" id="ARBA00022729"/>
    </source>
</evidence>
<dbReference type="Pfam" id="PF22244">
    <property type="entry name" value="GCE_fung"/>
    <property type="match status" value="1"/>
</dbReference>
<evidence type="ECO:0000256" key="4">
    <source>
        <dbReference type="SAM" id="SignalP"/>
    </source>
</evidence>
<evidence type="ECO:0000256" key="3">
    <source>
        <dbReference type="ARBA" id="ARBA00022801"/>
    </source>
</evidence>
<dbReference type="GO" id="GO:0052689">
    <property type="term" value="F:carboxylic ester hydrolase activity"/>
    <property type="evidence" value="ECO:0007669"/>
    <property type="project" value="UniProtKB-KW"/>
</dbReference>
<dbReference type="SUPFAM" id="SSF53474">
    <property type="entry name" value="alpha/beta-Hydrolases"/>
    <property type="match status" value="1"/>
</dbReference>
<evidence type="ECO:0000256" key="1">
    <source>
        <dbReference type="ARBA" id="ARBA00022487"/>
    </source>
</evidence>
<sequence length="395" mass="43931">MKQLLSTIILGCVTLCAQAQQGSQLPLAYQVENTGAAFAKPAMPAANELPVIKDLPDPLKGVNGFSDWARKRSEIAALIQHYGIGEKPAVKKENIKAHMSGDTLIVDVTVNGETLTLSSEIRYPKTGKAPYALMIGSSMIALPRQLFEDRPIATMNFHEKQVNDYGQWGKHHERGEHNFDRLYPQLKDNGAYSEWAWGFSRLIDGLELLGPEVTKIDTKRIGVTGCSYAGKMALYCGAFDERVALTIAQEPGGGGAAAWRYSHLQDSVENLDKTDYHWFLESQLTNFHGDSVYQLPYDQHELCALVCPRALLLLGNLDYKWLADDAMLVSAKAAKKVWERFGIADRMGWSIVGGHGHCQLPECQWPEVLAFIDKFLLGKDTKTSDIRVYSKTLIK</sequence>
<organism evidence="6 7">
    <name type="scientific">Xylanibacter ruminicola</name>
    <name type="common">Prevotella ruminicola</name>
    <dbReference type="NCBI Taxonomy" id="839"/>
    <lineage>
        <taxon>Bacteria</taxon>
        <taxon>Pseudomonadati</taxon>
        <taxon>Bacteroidota</taxon>
        <taxon>Bacteroidia</taxon>
        <taxon>Bacteroidales</taxon>
        <taxon>Prevotellaceae</taxon>
        <taxon>Xylanibacter</taxon>
    </lineage>
</organism>
<dbReference type="AlphaFoldDB" id="A0A1H3XFF8"/>
<name>A0A1H3XFF8_XYLRU</name>
<feature type="signal peptide" evidence="4">
    <location>
        <begin position="1"/>
        <end position="19"/>
    </location>
</feature>
<dbReference type="InterPro" id="IPR029058">
    <property type="entry name" value="AB_hydrolase_fold"/>
</dbReference>
<keyword evidence="3" id="KW-0378">Hydrolase</keyword>
<proteinExistence type="predicted"/>
<keyword evidence="2 4" id="KW-0732">Signal</keyword>
<dbReference type="Proteomes" id="UP000182257">
    <property type="component" value="Unassembled WGS sequence"/>
</dbReference>
<evidence type="ECO:0000313" key="7">
    <source>
        <dbReference type="Proteomes" id="UP000182257"/>
    </source>
</evidence>
<feature type="domain" description="4-O-methyl-glucuronoyl methylesterase-like" evidence="5">
    <location>
        <begin position="106"/>
        <end position="342"/>
    </location>
</feature>
<protein>
    <recommendedName>
        <fullName evidence="5">4-O-methyl-glucuronoyl methylesterase-like domain-containing protein</fullName>
    </recommendedName>
</protein>
<reference evidence="6 7" key="1">
    <citation type="submission" date="2016-10" db="EMBL/GenBank/DDBJ databases">
        <authorList>
            <person name="de Groot N.N."/>
        </authorList>
    </citation>
    <scope>NUCLEOTIDE SEQUENCE [LARGE SCALE GENOMIC DNA]</scope>
    <source>
        <strain evidence="6 7">D31d</strain>
    </source>
</reference>
<keyword evidence="1" id="KW-0719">Serine esterase</keyword>
<evidence type="ECO:0000313" key="6">
    <source>
        <dbReference type="EMBL" id="SDZ97960.1"/>
    </source>
</evidence>
<dbReference type="Gene3D" id="3.40.50.1820">
    <property type="entry name" value="alpha/beta hydrolase"/>
    <property type="match status" value="1"/>
</dbReference>
<evidence type="ECO:0000259" key="5">
    <source>
        <dbReference type="Pfam" id="PF22244"/>
    </source>
</evidence>
<accession>A0A1H3XFF8</accession>
<dbReference type="InterPro" id="IPR054579">
    <property type="entry name" value="GCE-like_dom"/>
</dbReference>
<feature type="chain" id="PRO_5010187118" description="4-O-methyl-glucuronoyl methylesterase-like domain-containing protein" evidence="4">
    <location>
        <begin position="20"/>
        <end position="395"/>
    </location>
</feature>
<gene>
    <name evidence="6" type="ORF">SAMN05216462_0188</name>
</gene>
<dbReference type="EMBL" id="FNRF01000001">
    <property type="protein sequence ID" value="SDZ97960.1"/>
    <property type="molecule type" value="Genomic_DNA"/>
</dbReference>